<organism evidence="1 2">
    <name type="scientific">Smallanthus sonchifolius</name>
    <dbReference type="NCBI Taxonomy" id="185202"/>
    <lineage>
        <taxon>Eukaryota</taxon>
        <taxon>Viridiplantae</taxon>
        <taxon>Streptophyta</taxon>
        <taxon>Embryophyta</taxon>
        <taxon>Tracheophyta</taxon>
        <taxon>Spermatophyta</taxon>
        <taxon>Magnoliopsida</taxon>
        <taxon>eudicotyledons</taxon>
        <taxon>Gunneridae</taxon>
        <taxon>Pentapetalae</taxon>
        <taxon>asterids</taxon>
        <taxon>campanulids</taxon>
        <taxon>Asterales</taxon>
        <taxon>Asteraceae</taxon>
        <taxon>Asteroideae</taxon>
        <taxon>Heliantheae alliance</taxon>
        <taxon>Millerieae</taxon>
        <taxon>Smallanthus</taxon>
    </lineage>
</organism>
<comment type="caution">
    <text evidence="1">The sequence shown here is derived from an EMBL/GenBank/DDBJ whole genome shotgun (WGS) entry which is preliminary data.</text>
</comment>
<protein>
    <submittedName>
        <fullName evidence="1">Uncharacterized protein</fullName>
    </submittedName>
</protein>
<sequence>MTVAVTPLPKNANLNPDRTVHVDADNKKHTSPFYFLIMMPNIIGLFDTGYRRNDYSLAVFGLLIFSVFVLVDCCLPSSQKTVALGTVALICSVGLLYAFINLVSDWKIRRSEEHQILDAGKSNHAYSVLGKV</sequence>
<dbReference type="Proteomes" id="UP001056120">
    <property type="component" value="Linkage Group LG15"/>
</dbReference>
<gene>
    <name evidence="1" type="ORF">L1987_46743</name>
</gene>
<reference evidence="1 2" key="2">
    <citation type="journal article" date="2022" name="Mol. Ecol. Resour.">
        <title>The genomes of chicory, endive, great burdock and yacon provide insights into Asteraceae paleo-polyploidization history and plant inulin production.</title>
        <authorList>
            <person name="Fan W."/>
            <person name="Wang S."/>
            <person name="Wang H."/>
            <person name="Wang A."/>
            <person name="Jiang F."/>
            <person name="Liu H."/>
            <person name="Zhao H."/>
            <person name="Xu D."/>
            <person name="Zhang Y."/>
        </authorList>
    </citation>
    <scope>NUCLEOTIDE SEQUENCE [LARGE SCALE GENOMIC DNA]</scope>
    <source>
        <strain evidence="2">cv. Yunnan</strain>
        <tissue evidence="1">Leaves</tissue>
    </source>
</reference>
<reference evidence="2" key="1">
    <citation type="journal article" date="2022" name="Mol. Ecol. Resour.">
        <title>The genomes of chicory, endive, great burdock and yacon provide insights into Asteraceae palaeo-polyploidization history and plant inulin production.</title>
        <authorList>
            <person name="Fan W."/>
            <person name="Wang S."/>
            <person name="Wang H."/>
            <person name="Wang A."/>
            <person name="Jiang F."/>
            <person name="Liu H."/>
            <person name="Zhao H."/>
            <person name="Xu D."/>
            <person name="Zhang Y."/>
        </authorList>
    </citation>
    <scope>NUCLEOTIDE SEQUENCE [LARGE SCALE GENOMIC DNA]</scope>
    <source>
        <strain evidence="2">cv. Yunnan</strain>
    </source>
</reference>
<proteinExistence type="predicted"/>
<name>A0ACB9G1P4_9ASTR</name>
<accession>A0ACB9G1P4</accession>
<evidence type="ECO:0000313" key="1">
    <source>
        <dbReference type="EMBL" id="KAI3776951.1"/>
    </source>
</evidence>
<keyword evidence="2" id="KW-1185">Reference proteome</keyword>
<dbReference type="EMBL" id="CM042032">
    <property type="protein sequence ID" value="KAI3776951.1"/>
    <property type="molecule type" value="Genomic_DNA"/>
</dbReference>
<evidence type="ECO:0000313" key="2">
    <source>
        <dbReference type="Proteomes" id="UP001056120"/>
    </source>
</evidence>